<dbReference type="Proteomes" id="UP001279553">
    <property type="component" value="Unassembled WGS sequence"/>
</dbReference>
<gene>
    <name evidence="2" type="ORF">SIL87_13240</name>
</gene>
<dbReference type="AlphaFoldDB" id="A0AAW9DT74"/>
<dbReference type="EMBL" id="JAWXYB010000018">
    <property type="protein sequence ID" value="MDX5931729.1"/>
    <property type="molecule type" value="Genomic_DNA"/>
</dbReference>
<proteinExistence type="predicted"/>
<evidence type="ECO:0000313" key="3">
    <source>
        <dbReference type="Proteomes" id="UP001279553"/>
    </source>
</evidence>
<dbReference type="RefSeq" id="WP_319614625.1">
    <property type="nucleotide sequence ID" value="NZ_JAWXYB010000018.1"/>
</dbReference>
<evidence type="ECO:0000313" key="2">
    <source>
        <dbReference type="EMBL" id="MDX5931729.1"/>
    </source>
</evidence>
<dbReference type="PANTHER" id="PTHR37691:SF1">
    <property type="entry name" value="BLR3518 PROTEIN"/>
    <property type="match status" value="1"/>
</dbReference>
<accession>A0AAW9DT74</accession>
<sequence>MFKKTARLLAIVAFGAAIALSNAGSARAANPSMLKDFNFDHPIFIHPAPFGKKHLVVQVSQGNPKRWNLALNSVQNILDYFGEERVQIVVVAFGPGLGMLLAKSPDAERIASMNAEGIEFDACHNTMMGIERATGHMPVLLPSAVIVPAGAVRIMQLEAHGFTYLKP</sequence>
<name>A0AAW9DT74_ACIAO</name>
<organism evidence="2 3">
    <name type="scientific">Acidiphilium acidophilum</name>
    <name type="common">Thiobacillus acidophilus</name>
    <dbReference type="NCBI Taxonomy" id="76588"/>
    <lineage>
        <taxon>Bacteria</taxon>
        <taxon>Pseudomonadati</taxon>
        <taxon>Pseudomonadota</taxon>
        <taxon>Alphaproteobacteria</taxon>
        <taxon>Acetobacterales</taxon>
        <taxon>Acidocellaceae</taxon>
        <taxon>Acidiphilium</taxon>
    </lineage>
</organism>
<dbReference type="PANTHER" id="PTHR37691">
    <property type="entry name" value="BLR3518 PROTEIN"/>
    <property type="match status" value="1"/>
</dbReference>
<protein>
    <recommendedName>
        <fullName evidence="4">DsrE/DsrF-like family protein</fullName>
    </recommendedName>
</protein>
<evidence type="ECO:0000256" key="1">
    <source>
        <dbReference type="SAM" id="SignalP"/>
    </source>
</evidence>
<keyword evidence="3" id="KW-1185">Reference proteome</keyword>
<dbReference type="SUPFAM" id="SSF75169">
    <property type="entry name" value="DsrEFH-like"/>
    <property type="match status" value="1"/>
</dbReference>
<evidence type="ECO:0008006" key="4">
    <source>
        <dbReference type="Google" id="ProtNLM"/>
    </source>
</evidence>
<feature type="chain" id="PRO_5043846913" description="DsrE/DsrF-like family protein" evidence="1">
    <location>
        <begin position="29"/>
        <end position="167"/>
    </location>
</feature>
<keyword evidence="1" id="KW-0732">Signal</keyword>
<comment type="caution">
    <text evidence="2">The sequence shown here is derived from an EMBL/GenBank/DDBJ whole genome shotgun (WGS) entry which is preliminary data.</text>
</comment>
<reference evidence="2 3" key="1">
    <citation type="submission" date="2023-11" db="EMBL/GenBank/DDBJ databases">
        <title>MicrobeMod: A computational toolkit for identifying prokaryotic methylation and restriction-modification with nanopore sequencing.</title>
        <authorList>
            <person name="Crits-Christoph A."/>
            <person name="Kang S.C."/>
            <person name="Lee H."/>
            <person name="Ostrov N."/>
        </authorList>
    </citation>
    <scope>NUCLEOTIDE SEQUENCE [LARGE SCALE GENOMIC DNA]</scope>
    <source>
        <strain evidence="2 3">DSMZ 700</strain>
    </source>
</reference>
<dbReference type="InterPro" id="IPR027396">
    <property type="entry name" value="DsrEFH-like"/>
</dbReference>
<dbReference type="Gene3D" id="3.40.1260.10">
    <property type="entry name" value="DsrEFH-like"/>
    <property type="match status" value="1"/>
</dbReference>
<feature type="signal peptide" evidence="1">
    <location>
        <begin position="1"/>
        <end position="28"/>
    </location>
</feature>